<feature type="domain" description="Thyroglobulin type-1" evidence="12">
    <location>
        <begin position="64"/>
        <end position="137"/>
    </location>
</feature>
<evidence type="ECO:0000256" key="1">
    <source>
        <dbReference type="ARBA" id="ARBA00004479"/>
    </source>
</evidence>
<dbReference type="PROSITE" id="PS51162">
    <property type="entry name" value="THYROGLOBULIN_1_2"/>
    <property type="match status" value="1"/>
</dbReference>
<dbReference type="Proteomes" id="UP000007267">
    <property type="component" value="Unassembled WGS sequence"/>
</dbReference>
<proteinExistence type="inferred from homology"/>
<keyword evidence="5 10" id="KW-1133">Transmembrane helix</keyword>
<dbReference type="HOGENOM" id="CLU_075326_0_0_1"/>
<dbReference type="CDD" id="cd00191">
    <property type="entry name" value="TY"/>
    <property type="match status" value="1"/>
</dbReference>
<dbReference type="PANTHER" id="PTHR14168">
    <property type="entry name" value="TUMOR-ASSOCIATED CALCIUM SIGNAL TRANSDUCER"/>
    <property type="match status" value="1"/>
</dbReference>
<name>K7EXJ3_PELSI</name>
<evidence type="ECO:0000313" key="14">
    <source>
        <dbReference type="Proteomes" id="UP000007267"/>
    </source>
</evidence>
<evidence type="ECO:0000256" key="7">
    <source>
        <dbReference type="ARBA" id="ARBA00023157"/>
    </source>
</evidence>
<evidence type="ECO:0000259" key="12">
    <source>
        <dbReference type="PROSITE" id="PS51162"/>
    </source>
</evidence>
<feature type="signal peptide" evidence="11">
    <location>
        <begin position="1"/>
        <end position="25"/>
    </location>
</feature>
<dbReference type="Pfam" id="PF18635">
    <property type="entry name" value="EpCAM_N"/>
    <property type="match status" value="1"/>
</dbReference>
<dbReference type="OMA" id="YDPDCDH"/>
<dbReference type="AlphaFoldDB" id="K7EXJ3"/>
<dbReference type="InterPro" id="IPR036857">
    <property type="entry name" value="Thyroglobulin_1_sf"/>
</dbReference>
<keyword evidence="4 11" id="KW-0732">Signal</keyword>
<gene>
    <name evidence="13" type="primary">TACSTD2</name>
</gene>
<evidence type="ECO:0000256" key="2">
    <source>
        <dbReference type="ARBA" id="ARBA00007669"/>
    </source>
</evidence>
<dbReference type="GeneTree" id="ENSGT00390000018245"/>
<dbReference type="Gene3D" id="4.10.800.10">
    <property type="entry name" value="Thyroglobulin type-1"/>
    <property type="match status" value="1"/>
</dbReference>
<comment type="caution">
    <text evidence="9">Lacks conserved residue(s) required for the propagation of feature annotation.</text>
</comment>
<evidence type="ECO:0000256" key="5">
    <source>
        <dbReference type="ARBA" id="ARBA00022989"/>
    </source>
</evidence>
<reference evidence="13" key="3">
    <citation type="submission" date="2025-08" db="UniProtKB">
        <authorList>
            <consortium name="Ensembl"/>
        </authorList>
    </citation>
    <scope>IDENTIFICATION</scope>
</reference>
<dbReference type="eggNOG" id="ENOG502QVSU">
    <property type="taxonomic scope" value="Eukaryota"/>
</dbReference>
<dbReference type="InterPro" id="IPR041630">
    <property type="entry name" value="EpCAM_N"/>
</dbReference>
<feature type="chain" id="PRO_5003901031" evidence="11">
    <location>
        <begin position="26"/>
        <end position="315"/>
    </location>
</feature>
<evidence type="ECO:0000256" key="8">
    <source>
        <dbReference type="ARBA" id="ARBA00023180"/>
    </source>
</evidence>
<accession>K7EXJ3</accession>
<dbReference type="PROSITE" id="PS00484">
    <property type="entry name" value="THYROGLOBULIN_1_1"/>
    <property type="match status" value="1"/>
</dbReference>
<dbReference type="EMBL" id="AGCU01155513">
    <property type="status" value="NOT_ANNOTATED_CDS"/>
    <property type="molecule type" value="Genomic_DNA"/>
</dbReference>
<dbReference type="SUPFAM" id="SSF57610">
    <property type="entry name" value="Thyroglobulin type-1 domain"/>
    <property type="match status" value="1"/>
</dbReference>
<evidence type="ECO:0000256" key="4">
    <source>
        <dbReference type="ARBA" id="ARBA00022729"/>
    </source>
</evidence>
<evidence type="ECO:0000313" key="13">
    <source>
        <dbReference type="Ensembl" id="ENSPSIP00000000503.1"/>
    </source>
</evidence>
<protein>
    <submittedName>
        <fullName evidence="13">Tumor associated calcium signal transducer 2</fullName>
    </submittedName>
</protein>
<evidence type="ECO:0000256" key="6">
    <source>
        <dbReference type="ARBA" id="ARBA00023136"/>
    </source>
</evidence>
<dbReference type="Pfam" id="PF00086">
    <property type="entry name" value="Thyroglobulin_1"/>
    <property type="match status" value="1"/>
</dbReference>
<comment type="subcellular location">
    <subcellularLocation>
        <location evidence="1">Membrane</location>
        <topology evidence="1">Single-pass type I membrane protein</topology>
    </subcellularLocation>
</comment>
<dbReference type="InterPro" id="IPR000716">
    <property type="entry name" value="Thyroglobulin_1"/>
</dbReference>
<reference evidence="14" key="1">
    <citation type="submission" date="2011-10" db="EMBL/GenBank/DDBJ databases">
        <authorList>
            <consortium name="Soft-shell Turtle Genome Consortium"/>
        </authorList>
    </citation>
    <scope>NUCLEOTIDE SEQUENCE [LARGE SCALE GENOMIC DNA]</scope>
    <source>
        <strain evidence="14">Daiwa-1</strain>
    </source>
</reference>
<dbReference type="Ensembl" id="ENSPSIT00000000503.1">
    <property type="protein sequence ID" value="ENSPSIP00000000503.1"/>
    <property type="gene ID" value="ENSPSIG00000000502.1"/>
</dbReference>
<evidence type="ECO:0000256" key="3">
    <source>
        <dbReference type="ARBA" id="ARBA00022692"/>
    </source>
</evidence>
<organism evidence="13 14">
    <name type="scientific">Pelodiscus sinensis</name>
    <name type="common">Chinese softshell turtle</name>
    <name type="synonym">Trionyx sinensis</name>
    <dbReference type="NCBI Taxonomy" id="13735"/>
    <lineage>
        <taxon>Eukaryota</taxon>
        <taxon>Metazoa</taxon>
        <taxon>Chordata</taxon>
        <taxon>Craniata</taxon>
        <taxon>Vertebrata</taxon>
        <taxon>Euteleostomi</taxon>
        <taxon>Archelosauria</taxon>
        <taxon>Testudinata</taxon>
        <taxon>Testudines</taxon>
        <taxon>Cryptodira</taxon>
        <taxon>Trionychia</taxon>
        <taxon>Trionychidae</taxon>
        <taxon>Pelodiscus</taxon>
    </lineage>
</organism>
<evidence type="ECO:0000256" key="9">
    <source>
        <dbReference type="PROSITE-ProRule" id="PRU00500"/>
    </source>
</evidence>
<dbReference type="SMART" id="SM00211">
    <property type="entry name" value="TY"/>
    <property type="match status" value="1"/>
</dbReference>
<dbReference type="InterPro" id="IPR049420">
    <property type="entry name" value="EPCAM-Trop-2_C"/>
</dbReference>
<feature type="transmembrane region" description="Helical" evidence="10">
    <location>
        <begin position="265"/>
        <end position="290"/>
    </location>
</feature>
<dbReference type="GO" id="GO:0016020">
    <property type="term" value="C:membrane"/>
    <property type="evidence" value="ECO:0007669"/>
    <property type="project" value="UniProtKB-SubCell"/>
</dbReference>
<sequence length="315" mass="35333">LSPLNMESRFGVVLVLILAAASSSAQKACTCATNRRTQCSEDISGNCLCRSVGSNQRVDCSVLTSKCLLMKAEMSPSKARRFSKPELGFLDNDGIYNPDCEDSGIFKARQCNQTDTCWCVNTAGVRRTDKGDKNLRCSELVRTNWIFLELKHKERSEPFQAAEVASGLRQIIQNRYKLHPKYITAIEYEYPFIHIDLKQNASQKSRGDVDIADVAYYFEKDVKGDSIFDPSNAFNLSVSGQPLDVEGILIYYVDEKPPEFSMKRLTAGVIAVLAVVILTIITGITVLVITRRRRTGKYEKVEIKEMGEMRRGQNS</sequence>
<dbReference type="Pfam" id="PF21283">
    <property type="entry name" value="EPCAM-Trop-2_C"/>
    <property type="match status" value="1"/>
</dbReference>
<evidence type="ECO:0000256" key="11">
    <source>
        <dbReference type="SAM" id="SignalP"/>
    </source>
</evidence>
<reference evidence="14" key="2">
    <citation type="journal article" date="2013" name="Nat. Genet.">
        <title>The draft genomes of soft-shell turtle and green sea turtle yield insights into the development and evolution of the turtle-specific body plan.</title>
        <authorList>
            <person name="Wang Z."/>
            <person name="Pascual-Anaya J."/>
            <person name="Zadissa A."/>
            <person name="Li W."/>
            <person name="Niimura Y."/>
            <person name="Huang Z."/>
            <person name="Li C."/>
            <person name="White S."/>
            <person name="Xiong Z."/>
            <person name="Fang D."/>
            <person name="Wang B."/>
            <person name="Ming Y."/>
            <person name="Chen Y."/>
            <person name="Zheng Y."/>
            <person name="Kuraku S."/>
            <person name="Pignatelli M."/>
            <person name="Herrero J."/>
            <person name="Beal K."/>
            <person name="Nozawa M."/>
            <person name="Li Q."/>
            <person name="Wang J."/>
            <person name="Zhang H."/>
            <person name="Yu L."/>
            <person name="Shigenobu S."/>
            <person name="Wang J."/>
            <person name="Liu J."/>
            <person name="Flicek P."/>
            <person name="Searle S."/>
            <person name="Wang J."/>
            <person name="Kuratani S."/>
            <person name="Yin Y."/>
            <person name="Aken B."/>
            <person name="Zhang G."/>
            <person name="Irie N."/>
        </authorList>
    </citation>
    <scope>NUCLEOTIDE SEQUENCE [LARGE SCALE GENOMIC DNA]</scope>
    <source>
        <strain evidence="14">Daiwa-1</strain>
    </source>
</reference>
<keyword evidence="7" id="KW-1015">Disulfide bond</keyword>
<keyword evidence="6 10" id="KW-0472">Membrane</keyword>
<dbReference type="InterPro" id="IPR043406">
    <property type="entry name" value="EPCAM/Trop-2"/>
</dbReference>
<keyword evidence="14" id="KW-1185">Reference proteome</keyword>
<evidence type="ECO:0000256" key="10">
    <source>
        <dbReference type="SAM" id="Phobius"/>
    </source>
</evidence>
<keyword evidence="8" id="KW-0325">Glycoprotein</keyword>
<dbReference type="PANTHER" id="PTHR14168:SF5">
    <property type="entry name" value="TUMOR-ASSOCIATED CALCIUM SIGNAL TRANSDUCER 2"/>
    <property type="match status" value="1"/>
</dbReference>
<keyword evidence="3 10" id="KW-0812">Transmembrane</keyword>
<reference evidence="13" key="4">
    <citation type="submission" date="2025-09" db="UniProtKB">
        <authorList>
            <consortium name="Ensembl"/>
        </authorList>
    </citation>
    <scope>IDENTIFICATION</scope>
</reference>
<comment type="similarity">
    <text evidence="2">Belongs to the EPCAM family.</text>
</comment>